<proteinExistence type="predicted"/>
<keyword evidence="2" id="KW-1185">Reference proteome</keyword>
<accession>A0A1Q6DWH7</accession>
<dbReference type="InterPro" id="IPR014846">
    <property type="entry name" value="DUF1786_pyruvate_format-lyase"/>
</dbReference>
<organism evidence="1 2">
    <name type="scientific">Methanohalarchaeum thermophilum</name>
    <dbReference type="NCBI Taxonomy" id="1903181"/>
    <lineage>
        <taxon>Archaea</taxon>
        <taxon>Methanobacteriati</taxon>
        <taxon>Methanobacteriota</taxon>
        <taxon>Methanonatronarchaeia</taxon>
        <taxon>Methanonatronarchaeales</taxon>
        <taxon>Methanonatronarchaeaceae</taxon>
        <taxon>Candidatus Methanohalarchaeum</taxon>
    </lineage>
</organism>
<evidence type="ECO:0000313" key="2">
    <source>
        <dbReference type="Proteomes" id="UP000185744"/>
    </source>
</evidence>
<dbReference type="AlphaFoldDB" id="A0A1Q6DWH7"/>
<dbReference type="STRING" id="1903181.BTN85_1159"/>
<dbReference type="Proteomes" id="UP000185744">
    <property type="component" value="Unassembled WGS sequence"/>
</dbReference>
<dbReference type="EMBL" id="MSDW01000001">
    <property type="protein sequence ID" value="OKY78662.1"/>
    <property type="molecule type" value="Genomic_DNA"/>
</dbReference>
<dbReference type="PIRSF" id="PIRSF029129">
    <property type="entry name" value="DUF1786_pyruvate_format-lyase"/>
    <property type="match status" value="1"/>
</dbReference>
<reference evidence="1" key="1">
    <citation type="submission" date="2016-12" db="EMBL/GenBank/DDBJ databases">
        <title>Discovery of methanogenic haloarchaea.</title>
        <authorList>
            <person name="Sorokin D.Y."/>
            <person name="Makarova K.S."/>
            <person name="Abbas B."/>
            <person name="Ferrer M."/>
            <person name="Golyshin P.N."/>
        </authorList>
    </citation>
    <scope>NUCLEOTIDE SEQUENCE [LARGE SCALE GENOMIC DNA]</scope>
    <source>
        <strain evidence="1">HMET1</strain>
    </source>
</reference>
<gene>
    <name evidence="1" type="ORF">BTN85_1159</name>
</gene>
<protein>
    <submittedName>
        <fullName evidence="1">Actin superfamily ATPase</fullName>
    </submittedName>
</protein>
<dbReference type="InParanoid" id="A0A1Q6DWH7"/>
<dbReference type="Pfam" id="PF08735">
    <property type="entry name" value="DUF1786"/>
    <property type="match status" value="1"/>
</dbReference>
<evidence type="ECO:0000313" key="1">
    <source>
        <dbReference type="EMBL" id="OKY78662.1"/>
    </source>
</evidence>
<sequence length="339" mass="37640">MKEMIAFDIGLGTQDILKPEVDGGFNKFVLPSPIKLLKKRVEAIKGDLFIDGYTMGGGPLSKSIVDHAERNSVYMTERSARTISDDLDKVEDKGIILKESKDSEVSKDKNCRDIRSLSLGDLYSLPDVKELLSSIEVDFPSRVGVAVQDHGVSPKGVSDRKFRFDYFKEAIESNRGFSDLIFEEKTGRFSRIDSVIEFLKENGYDPLVMDSKLASVLGCIEEDKRVIVDSGNGHFMAASVDGEEIVGLFEHHTRMLSRDKIKMYLNKLIDGELTNEEVFEDGGHGAYVKDSLDPSEIVVTGPNRNLVPREIGYRTARPLGDVMMTGAFGLCRASEVIPT</sequence>
<name>A0A1Q6DWH7_METT1</name>
<comment type="caution">
    <text evidence="1">The sequence shown here is derived from an EMBL/GenBank/DDBJ whole genome shotgun (WGS) entry which is preliminary data.</text>
</comment>